<name>A0A6P6XRZ3_DERPT</name>
<keyword evidence="4 7" id="KW-1133">Transmembrane helix</keyword>
<dbReference type="OrthoDB" id="61124at2759"/>
<dbReference type="GO" id="GO:0015279">
    <property type="term" value="F:store-operated calcium channel activity"/>
    <property type="evidence" value="ECO:0007669"/>
    <property type="project" value="TreeGrafter"/>
</dbReference>
<feature type="compositionally biased region" description="Low complexity" evidence="6">
    <location>
        <begin position="66"/>
        <end position="83"/>
    </location>
</feature>
<evidence type="ECO:0000256" key="7">
    <source>
        <dbReference type="SAM" id="Phobius"/>
    </source>
</evidence>
<feature type="compositionally biased region" description="Low complexity" evidence="6">
    <location>
        <begin position="21"/>
        <end position="54"/>
    </location>
</feature>
<keyword evidence="3 7" id="KW-0812">Transmembrane</keyword>
<feature type="compositionally biased region" description="Low complexity" evidence="6">
    <location>
        <begin position="166"/>
        <end position="185"/>
    </location>
</feature>
<evidence type="ECO:0000313" key="8">
    <source>
        <dbReference type="Proteomes" id="UP000515146"/>
    </source>
</evidence>
<evidence type="ECO:0000256" key="5">
    <source>
        <dbReference type="ARBA" id="ARBA00023136"/>
    </source>
</evidence>
<dbReference type="AlphaFoldDB" id="A0A6P6XRZ3"/>
<evidence type="ECO:0000256" key="1">
    <source>
        <dbReference type="ARBA" id="ARBA00004141"/>
    </source>
</evidence>
<dbReference type="Proteomes" id="UP000515146">
    <property type="component" value="Unplaced"/>
</dbReference>
<evidence type="ECO:0000313" key="9">
    <source>
        <dbReference type="RefSeq" id="XP_027196237.1"/>
    </source>
</evidence>
<feature type="compositionally biased region" description="Basic and acidic residues" evidence="6">
    <location>
        <begin position="84"/>
        <end position="99"/>
    </location>
</feature>
<proteinExistence type="inferred from homology"/>
<evidence type="ECO:0000256" key="4">
    <source>
        <dbReference type="ARBA" id="ARBA00022989"/>
    </source>
</evidence>
<gene>
    <name evidence="9" type="primary">LOC113790737</name>
</gene>
<keyword evidence="8" id="KW-1185">Reference proteome</keyword>
<evidence type="ECO:0000256" key="3">
    <source>
        <dbReference type="ARBA" id="ARBA00022692"/>
    </source>
</evidence>
<comment type="subcellular location">
    <subcellularLocation>
        <location evidence="1">Membrane</location>
        <topology evidence="1">Multi-pass membrane protein</topology>
    </subcellularLocation>
</comment>
<feature type="transmembrane region" description="Helical" evidence="7">
    <location>
        <begin position="585"/>
        <end position="609"/>
    </location>
</feature>
<dbReference type="SUPFAM" id="SSF81995">
    <property type="entry name" value="beta-sandwich domain of Sec23/24"/>
    <property type="match status" value="1"/>
</dbReference>
<dbReference type="PANTHER" id="PTHR31501:SF7">
    <property type="entry name" value="CALCIUM RELEASE-ACTIVATED CALCIUM CHANNEL PROTEIN 1"/>
    <property type="match status" value="1"/>
</dbReference>
<protein>
    <submittedName>
        <fullName evidence="9">Probable WRKY transcription factor protein 1 isoform X2</fullName>
    </submittedName>
</protein>
<keyword evidence="5 7" id="KW-0472">Membrane</keyword>
<feature type="region of interest" description="Disordered" evidence="6">
    <location>
        <begin position="1"/>
        <end position="195"/>
    </location>
</feature>
<feature type="transmembrane region" description="Helical" evidence="7">
    <location>
        <begin position="407"/>
        <end position="437"/>
    </location>
</feature>
<sequence length="640" mass="72378">MSSLSRHSNQRSPSPAQLFMQQHQHQQQQQQQQHQQQQQLQQQQLQQLQQLQQQILEKPSSITWPQSTVQHSTQTTTSCSKSTIDLKKEEEKNYQQEKQKQRKNNNIQQLRHRRESSSSKTNNNIDENDNNLVSSKVNPHHRQKINDYFPTIKMSQTSSSPPPTPRSSRSTSSASSSSSSSSSTSNVSLVKNGIDLGPKNGGNGYYNPANTFPIPVNRLSNFSNNNHWYPEQETTFSNTNNNMKNQSYMTQTQTFLAYHQNHPKNTNNNNNNNNGINGKHYKSSNNIINDRMNERINSTTVAIGMSTMFSSPSLLALAQPPPSINYQSNSMSRSYQERLDNSVLNTNEKPYLSAKKSPFRKHPLIEITRTRALSRAKLKQSSQVSALLSGFALVAMVEMDIQTPSTIPLSVLMFFITVTTMLVSVHMIALMISTCILPHIESMNAMQDLALTLGTNDNPIINFSDHDETIVTPSGIIPLINDNHIASTVKETNVADQLMSDASIYYGTTPHQKMSRYISIAWFFSTVIGIFLFMLELVAIVWVKFWDHHRDTNEQIGGGQNDNKNNININNNNNNNNQWLSDGKFVAIVASLILIPVLLALIFFAYHFYRKLVLIKWELTQKVLDELNNIADGLSAGEHI</sequence>
<evidence type="ECO:0000256" key="6">
    <source>
        <dbReference type="SAM" id="MobiDB-lite"/>
    </source>
</evidence>
<dbReference type="PANTHER" id="PTHR31501">
    <property type="entry name" value="CALCIUM RELEASE-ACTIVATED CALCIUM CHANNEL PROTEIN 1"/>
    <property type="match status" value="1"/>
</dbReference>
<dbReference type="InterPro" id="IPR038350">
    <property type="entry name" value="Orai_sf"/>
</dbReference>
<accession>A0A6P6XRZ3</accession>
<dbReference type="Pfam" id="PF07856">
    <property type="entry name" value="Orai-1"/>
    <property type="match status" value="1"/>
</dbReference>
<feature type="compositionally biased region" description="Polar residues" evidence="6">
    <location>
        <begin position="1"/>
        <end position="15"/>
    </location>
</feature>
<dbReference type="RefSeq" id="XP_027196237.1">
    <property type="nucleotide sequence ID" value="XM_027340436.1"/>
</dbReference>
<dbReference type="GO" id="GO:0016020">
    <property type="term" value="C:membrane"/>
    <property type="evidence" value="ECO:0007669"/>
    <property type="project" value="UniProtKB-SubCell"/>
</dbReference>
<comment type="similarity">
    <text evidence="2">Belongs to the Orai family.</text>
</comment>
<dbReference type="Gene3D" id="1.20.140.140">
    <property type="entry name" value="Calcium release-activated calcium channel protein Orai"/>
    <property type="match status" value="1"/>
</dbReference>
<organism evidence="8 9">
    <name type="scientific">Dermatophagoides pteronyssinus</name>
    <name type="common">European house dust mite</name>
    <dbReference type="NCBI Taxonomy" id="6956"/>
    <lineage>
        <taxon>Eukaryota</taxon>
        <taxon>Metazoa</taxon>
        <taxon>Ecdysozoa</taxon>
        <taxon>Arthropoda</taxon>
        <taxon>Chelicerata</taxon>
        <taxon>Arachnida</taxon>
        <taxon>Acari</taxon>
        <taxon>Acariformes</taxon>
        <taxon>Sarcoptiformes</taxon>
        <taxon>Astigmata</taxon>
        <taxon>Psoroptidia</taxon>
        <taxon>Analgoidea</taxon>
        <taxon>Pyroglyphidae</taxon>
        <taxon>Dermatophagoidinae</taxon>
        <taxon>Dermatophagoides</taxon>
    </lineage>
</organism>
<feature type="transmembrane region" description="Helical" evidence="7">
    <location>
        <begin position="520"/>
        <end position="543"/>
    </location>
</feature>
<evidence type="ECO:0000256" key="2">
    <source>
        <dbReference type="ARBA" id="ARBA00008062"/>
    </source>
</evidence>
<dbReference type="InterPro" id="IPR012446">
    <property type="entry name" value="CRAC_channel"/>
</dbReference>
<reference evidence="9" key="1">
    <citation type="submission" date="2025-08" db="UniProtKB">
        <authorList>
            <consortium name="RefSeq"/>
        </authorList>
    </citation>
    <scope>IDENTIFICATION</scope>
    <source>
        <strain evidence="9">Airmid</strain>
    </source>
</reference>
<dbReference type="GO" id="GO:0002115">
    <property type="term" value="P:store-operated calcium entry"/>
    <property type="evidence" value="ECO:0007669"/>
    <property type="project" value="TreeGrafter"/>
</dbReference>